<dbReference type="PANTHER" id="PTHR30404:SF0">
    <property type="entry name" value="N-ACETYLMURAMOYL-L-ALANINE AMIDASE AMIC"/>
    <property type="match status" value="1"/>
</dbReference>
<dbReference type="SUPFAM" id="SSF53187">
    <property type="entry name" value="Zn-dependent exopeptidases"/>
    <property type="match status" value="1"/>
</dbReference>
<dbReference type="InterPro" id="IPR007730">
    <property type="entry name" value="SPOR-like_dom"/>
</dbReference>
<feature type="domain" description="SPOR" evidence="2">
    <location>
        <begin position="195"/>
        <end position="273"/>
    </location>
</feature>
<dbReference type="InterPro" id="IPR050695">
    <property type="entry name" value="N-acetylmuramoyl_amidase_3"/>
</dbReference>
<dbReference type="GO" id="GO:0009253">
    <property type="term" value="P:peptidoglycan catabolic process"/>
    <property type="evidence" value="ECO:0007669"/>
    <property type="project" value="InterPro"/>
</dbReference>
<gene>
    <name evidence="3" type="ORF">GLW07_18770</name>
</gene>
<accession>A0A845F3Y2</accession>
<protein>
    <submittedName>
        <fullName evidence="3">Sporulation protein</fullName>
    </submittedName>
</protein>
<proteinExistence type="predicted"/>
<dbReference type="PROSITE" id="PS51724">
    <property type="entry name" value="SPOR"/>
    <property type="match status" value="1"/>
</dbReference>
<evidence type="ECO:0000313" key="3">
    <source>
        <dbReference type="EMBL" id="MYL65406.1"/>
    </source>
</evidence>
<evidence type="ECO:0000313" key="4">
    <source>
        <dbReference type="Proteomes" id="UP000447833"/>
    </source>
</evidence>
<dbReference type="CDD" id="cd02696">
    <property type="entry name" value="MurNAc-LAA"/>
    <property type="match status" value="1"/>
</dbReference>
<dbReference type="PANTHER" id="PTHR30404">
    <property type="entry name" value="N-ACETYLMURAMOYL-L-ALANINE AMIDASE"/>
    <property type="match status" value="1"/>
</dbReference>
<dbReference type="GO" id="GO:0004040">
    <property type="term" value="F:amidase activity"/>
    <property type="evidence" value="ECO:0007669"/>
    <property type="project" value="InterPro"/>
</dbReference>
<dbReference type="GO" id="GO:0042834">
    <property type="term" value="F:peptidoglycan binding"/>
    <property type="evidence" value="ECO:0007669"/>
    <property type="project" value="InterPro"/>
</dbReference>
<dbReference type="Gene3D" id="3.40.630.40">
    <property type="entry name" value="Zn-dependent exopeptidases"/>
    <property type="match status" value="1"/>
</dbReference>
<dbReference type="SUPFAM" id="SSF110997">
    <property type="entry name" value="Sporulation related repeat"/>
    <property type="match status" value="1"/>
</dbReference>
<dbReference type="EMBL" id="WMEY01000007">
    <property type="protein sequence ID" value="MYL65406.1"/>
    <property type="molecule type" value="Genomic_DNA"/>
</dbReference>
<dbReference type="Pfam" id="PF05036">
    <property type="entry name" value="SPOR"/>
    <property type="match status" value="1"/>
</dbReference>
<reference evidence="3 4" key="1">
    <citation type="submission" date="2019-11" db="EMBL/GenBank/DDBJ databases">
        <title>Genome sequences of 17 halophilic strains isolated from different environments.</title>
        <authorList>
            <person name="Furrow R.E."/>
        </authorList>
    </citation>
    <scope>NUCLEOTIDE SEQUENCE [LARGE SCALE GENOMIC DNA]</scope>
    <source>
        <strain evidence="3 4">22506_14_FS</strain>
    </source>
</reference>
<keyword evidence="1" id="KW-0378">Hydrolase</keyword>
<evidence type="ECO:0000259" key="2">
    <source>
        <dbReference type="PROSITE" id="PS51724"/>
    </source>
</evidence>
<dbReference type="Proteomes" id="UP000447833">
    <property type="component" value="Unassembled WGS sequence"/>
</dbReference>
<dbReference type="AlphaFoldDB" id="A0A845F3Y2"/>
<evidence type="ECO:0000256" key="1">
    <source>
        <dbReference type="ARBA" id="ARBA00022801"/>
    </source>
</evidence>
<sequence length="468" mass="51649">MTLIVIDPGHGGSDPGATYKNFQEKKFNLAISRMVRDRLVSKYEVDVVLTRDRDKTLSLKQRTDLSNAIKADFFLSIHNNASGGSGFETFIFNGTVPNETVQLQTSIHNRIAKDILKKYNILDRGKKRANFHVLRETKMNALLIEVLFVDNEKDLNLLTNPAFIMDVSTVLGDATAEAFKLPLLSKLIENTMPKVIEGPLYKVIAGSFSDRENAEIHLAKLIQKGFGTFISTTVIDKKTFYRIQTGAFSEKENAETLVKKLNKAGFESFILVEGDAPPAPPPPPVPDKGYKIQGDGVLTAKQMDAYARSINPGAPDLAKLYLSQSKKYNIRGDIAYAQALHETNFFRFTGDVKPEQNNLAGIGATGSGARGATFPNASTGVLAQIQHLYAYASTSPIPAFDQKVDPRFDLVRRGSATTWQALNGKWAVPGTTYGQLILSLYKKMVESALKAVEKERNILKTTIKNLEI</sequence>
<dbReference type="GO" id="GO:0030288">
    <property type="term" value="C:outer membrane-bounded periplasmic space"/>
    <property type="evidence" value="ECO:0007669"/>
    <property type="project" value="TreeGrafter"/>
</dbReference>
<dbReference type="Pfam" id="PF01832">
    <property type="entry name" value="Glucosaminidase"/>
    <property type="match status" value="1"/>
</dbReference>
<dbReference type="InterPro" id="IPR002901">
    <property type="entry name" value="MGlyc_endo_b_GlcNAc-like_dom"/>
</dbReference>
<dbReference type="Pfam" id="PF01520">
    <property type="entry name" value="Amidase_3"/>
    <property type="match status" value="1"/>
</dbReference>
<name>A0A845F3Y2_9BACL</name>
<dbReference type="InterPro" id="IPR036680">
    <property type="entry name" value="SPOR-like_sf"/>
</dbReference>
<dbReference type="RefSeq" id="WP_160920756.1">
    <property type="nucleotide sequence ID" value="NZ_WMEY01000007.1"/>
</dbReference>
<dbReference type="InterPro" id="IPR002508">
    <property type="entry name" value="MurNAc-LAA_cat"/>
</dbReference>
<dbReference type="GO" id="GO:0008745">
    <property type="term" value="F:N-acetylmuramoyl-L-alanine amidase activity"/>
    <property type="evidence" value="ECO:0007669"/>
    <property type="project" value="InterPro"/>
</dbReference>
<organism evidence="3 4">
    <name type="scientific">Guptibacillus hwajinpoensis</name>
    <dbReference type="NCBI Taxonomy" id="208199"/>
    <lineage>
        <taxon>Bacteria</taxon>
        <taxon>Bacillati</taxon>
        <taxon>Bacillota</taxon>
        <taxon>Bacilli</taxon>
        <taxon>Bacillales</taxon>
        <taxon>Guptibacillaceae</taxon>
        <taxon>Guptibacillus</taxon>
    </lineage>
</organism>
<dbReference type="SMART" id="SM00646">
    <property type="entry name" value="Ami_3"/>
    <property type="match status" value="1"/>
</dbReference>
<comment type="caution">
    <text evidence="3">The sequence shown here is derived from an EMBL/GenBank/DDBJ whole genome shotgun (WGS) entry which is preliminary data.</text>
</comment>
<dbReference type="Gene3D" id="3.30.70.1070">
    <property type="entry name" value="Sporulation related repeat"/>
    <property type="match status" value="1"/>
</dbReference>